<dbReference type="PANTHER" id="PTHR33744">
    <property type="entry name" value="CARBOHYDRATE DIACID REGULATOR"/>
    <property type="match status" value="1"/>
</dbReference>
<reference evidence="2 3" key="1">
    <citation type="submission" date="2014-07" db="EMBL/GenBank/DDBJ databases">
        <title>Whole Genome Sequence of the Amycolatopsis methanolica 239.</title>
        <authorList>
            <person name="Tang B."/>
        </authorList>
    </citation>
    <scope>NUCLEOTIDE SEQUENCE [LARGE SCALE GENOMIC DNA]</scope>
    <source>
        <strain evidence="2 3">239</strain>
    </source>
</reference>
<proteinExistence type="predicted"/>
<dbReference type="InterPro" id="IPR025736">
    <property type="entry name" value="PucR_C-HTH_dom"/>
</dbReference>
<dbReference type="STRING" id="1068978.AMETH_1111"/>
<sequence length="542" mass="58103">MTVTLSVADVRDTHADFGGYQTTLAGLLERLGAGTAEVLCAPGGLAVPVRAPVIWDSESPSELEPGDLILAVGVSLDSPAFGALLSPAAAAGAAGIAVKGLCDAAEVEDIARRTGVAVLSVPRGLPWAELHMQVRSVLDTDPALAGEAPGDVCRDLFDLADAAARILGGTVEIADSAMRLLAFANSDGAVDELHRAWIFERRAPAEFLSWLRRAGVFGRLRESVRPILVSRPGSRRRLAIEIRAGIEILGYLWLIEGAQGLPPSIGERLAEIARTTGAALVQRRAETDPARHLRARCLQGVLEGRVPARTAADELGIGPGKCRLVAFGAAGRRVPDRVAVKYAHDLITLRVESGCPGATVLPFLDRCYVFVADAESGLDRIQPLAEELVSLVDKQLGLAMVAAIGGVVTECDELPAARREVDRALRLLGTRRGQPVALAEELRSHAVLDELSELARDRPHLLRGRIDVLLELEAAGKTEYLPTLRAYFDAACDLTQAAKALFVHRNTLRYRLRRISELCGLDLADPVDRLVAELQLRLRCAE</sequence>
<dbReference type="PANTHER" id="PTHR33744:SF17">
    <property type="entry name" value="CONSERVED PROTEIN"/>
    <property type="match status" value="1"/>
</dbReference>
<evidence type="ECO:0000313" key="2">
    <source>
        <dbReference type="EMBL" id="AIJ21203.1"/>
    </source>
</evidence>
<feature type="domain" description="PucR C-terminal helix-turn-helix" evidence="1">
    <location>
        <begin position="480"/>
        <end position="538"/>
    </location>
</feature>
<dbReference type="InterPro" id="IPR042070">
    <property type="entry name" value="PucR_C-HTH_sf"/>
</dbReference>
<evidence type="ECO:0000313" key="3">
    <source>
        <dbReference type="Proteomes" id="UP000062973"/>
    </source>
</evidence>
<dbReference type="PATRIC" id="fig|1068978.7.peg.1166"/>
<dbReference type="OrthoDB" id="3190266at2"/>
<dbReference type="AlphaFoldDB" id="A0A076MK24"/>
<accession>A0A076MK24</accession>
<dbReference type="EMBL" id="CP009110">
    <property type="protein sequence ID" value="AIJ21203.1"/>
    <property type="molecule type" value="Genomic_DNA"/>
</dbReference>
<protein>
    <submittedName>
        <fullName evidence="2">Transcriptional regulator</fullName>
    </submittedName>
</protein>
<name>A0A076MK24_AMYME</name>
<dbReference type="Pfam" id="PF13556">
    <property type="entry name" value="HTH_30"/>
    <property type="match status" value="1"/>
</dbReference>
<dbReference type="Gene3D" id="1.10.10.2840">
    <property type="entry name" value="PucR C-terminal helix-turn-helix domain"/>
    <property type="match status" value="1"/>
</dbReference>
<dbReference type="HOGENOM" id="CLU_017436_7_0_11"/>
<keyword evidence="3" id="KW-1185">Reference proteome</keyword>
<dbReference type="KEGG" id="amq:AMETH_1111"/>
<dbReference type="Proteomes" id="UP000062973">
    <property type="component" value="Chromosome"/>
</dbReference>
<organism evidence="2 3">
    <name type="scientific">Amycolatopsis methanolica 239</name>
    <dbReference type="NCBI Taxonomy" id="1068978"/>
    <lineage>
        <taxon>Bacteria</taxon>
        <taxon>Bacillati</taxon>
        <taxon>Actinomycetota</taxon>
        <taxon>Actinomycetes</taxon>
        <taxon>Pseudonocardiales</taxon>
        <taxon>Pseudonocardiaceae</taxon>
        <taxon>Amycolatopsis</taxon>
        <taxon>Amycolatopsis methanolica group</taxon>
    </lineage>
</organism>
<dbReference type="RefSeq" id="WP_156131607.1">
    <property type="nucleotide sequence ID" value="NZ_AQUL01000001.1"/>
</dbReference>
<evidence type="ECO:0000259" key="1">
    <source>
        <dbReference type="Pfam" id="PF13556"/>
    </source>
</evidence>
<dbReference type="eggNOG" id="COG2508">
    <property type="taxonomic scope" value="Bacteria"/>
</dbReference>
<gene>
    <name evidence="2" type="ORF">AMETH_1111</name>
</gene>
<dbReference type="InterPro" id="IPR051448">
    <property type="entry name" value="CdaR-like_regulators"/>
</dbReference>